<feature type="domain" description="RNA polymerase sigma factor 54 core-binding" evidence="10">
    <location>
        <begin position="83"/>
        <end position="269"/>
    </location>
</feature>
<evidence type="ECO:0000313" key="11">
    <source>
        <dbReference type="EMBL" id="EHL18983.1"/>
    </source>
</evidence>
<sequence>MTKLDLTLKQKLNLTTNLITSIEIIALNSIELYSFLEKESEDNVFIDYDAFFEDKMFRDYIRQNNKRYEDYSLNNSENEDIEIQDNVKYEPTLKDVLFEQLGTLPLSELELSIGMAIIHNIDDDGYFRIDIKEISDVVNADDILILSVLKKIQSFEPLGVGARNLKECLLLQIDQTDELLFNIINYHLDDIYKNNFDKIAVSQNIELDTLKEYVKKIKALNPKPSRGYKTDNNYDTLYIYPDIFVDVVGDSLTVRLKDSVSNVHINEHYLNMLDSDIDNNTRIYLKQKLSRTMFLIESIEKRRRTIQKVADKIVEVQKEFFLNNSPLKPMGLKDISQLAQISESTVSRATKNKYIQTPKGIYELKYFFSSHISASNEDVSKDSVCKHIKDIVSKENPQKPLSDQKITDILNAMGIDIKRRTVSKYREELNIPITKSRKKY</sequence>
<dbReference type="Pfam" id="PF04552">
    <property type="entry name" value="Sigma54_DBD"/>
    <property type="match status" value="1"/>
</dbReference>
<dbReference type="GO" id="GO:0006352">
    <property type="term" value="P:DNA-templated transcription initiation"/>
    <property type="evidence" value="ECO:0007669"/>
    <property type="project" value="InterPro"/>
</dbReference>
<dbReference type="PANTHER" id="PTHR32248:SF4">
    <property type="entry name" value="RNA POLYMERASE SIGMA-54 FACTOR"/>
    <property type="match status" value="1"/>
</dbReference>
<dbReference type="GO" id="GO:0016987">
    <property type="term" value="F:sigma factor activity"/>
    <property type="evidence" value="ECO:0007669"/>
    <property type="project" value="UniProtKB-KW"/>
</dbReference>
<evidence type="ECO:0000256" key="7">
    <source>
        <dbReference type="ARBA" id="ARBA00023125"/>
    </source>
</evidence>
<evidence type="ECO:0000256" key="3">
    <source>
        <dbReference type="ARBA" id="ARBA00022679"/>
    </source>
</evidence>
<dbReference type="HOGENOM" id="CLU_020569_1_0_9"/>
<comment type="similarity">
    <text evidence="1">Belongs to the sigma-54 factor family.</text>
</comment>
<dbReference type="Pfam" id="PF00309">
    <property type="entry name" value="Sigma54_AID"/>
    <property type="match status" value="1"/>
</dbReference>
<comment type="caution">
    <text evidence="11">The sequence shown here is derived from an EMBL/GenBank/DDBJ whole genome shotgun (WGS) entry which is preliminary data.</text>
</comment>
<dbReference type="GO" id="GO:0001216">
    <property type="term" value="F:DNA-binding transcription activator activity"/>
    <property type="evidence" value="ECO:0007669"/>
    <property type="project" value="InterPro"/>
</dbReference>
<dbReference type="GO" id="GO:0016779">
    <property type="term" value="F:nucleotidyltransferase activity"/>
    <property type="evidence" value="ECO:0007669"/>
    <property type="project" value="UniProtKB-KW"/>
</dbReference>
<keyword evidence="8" id="KW-0804">Transcription</keyword>
<keyword evidence="2" id="KW-0240">DNA-directed RNA polymerase</keyword>
<evidence type="ECO:0000259" key="10">
    <source>
        <dbReference type="Pfam" id="PF04963"/>
    </source>
</evidence>
<dbReference type="PIRSF" id="PIRSF000774">
    <property type="entry name" value="RpoN"/>
    <property type="match status" value="1"/>
</dbReference>
<dbReference type="InterPro" id="IPR007046">
    <property type="entry name" value="RNA_pol_sigma_54_core-bd"/>
</dbReference>
<organism evidence="11 12">
    <name type="scientific">Peptoanaerobacter stomatis</name>
    <dbReference type="NCBI Taxonomy" id="796937"/>
    <lineage>
        <taxon>Bacteria</taxon>
        <taxon>Bacillati</taxon>
        <taxon>Bacillota</taxon>
        <taxon>Clostridia</taxon>
        <taxon>Peptostreptococcales</taxon>
        <taxon>Filifactoraceae</taxon>
        <taxon>Peptoanaerobacter</taxon>
    </lineage>
</organism>
<keyword evidence="3" id="KW-0808">Transferase</keyword>
<evidence type="ECO:0000256" key="8">
    <source>
        <dbReference type="ARBA" id="ARBA00023163"/>
    </source>
</evidence>
<evidence type="ECO:0000256" key="1">
    <source>
        <dbReference type="ARBA" id="ARBA00008798"/>
    </source>
</evidence>
<evidence type="ECO:0000256" key="6">
    <source>
        <dbReference type="ARBA" id="ARBA00023082"/>
    </source>
</evidence>
<dbReference type="STRING" id="796937.HMPREF9630_00938"/>
<evidence type="ECO:0000256" key="5">
    <source>
        <dbReference type="ARBA" id="ARBA00023015"/>
    </source>
</evidence>
<feature type="domain" description="RNA polymerase sigma factor 54 DNA-binding" evidence="9">
    <location>
        <begin position="284"/>
        <end position="439"/>
    </location>
</feature>
<dbReference type="NCBIfam" id="TIGR02395">
    <property type="entry name" value="rpoN_sigma"/>
    <property type="match status" value="1"/>
</dbReference>
<dbReference type="InterPro" id="IPR038709">
    <property type="entry name" value="RpoN_core-bd_sf"/>
</dbReference>
<dbReference type="PRINTS" id="PR00045">
    <property type="entry name" value="SIGMA54FCT"/>
</dbReference>
<dbReference type="InterPro" id="IPR007634">
    <property type="entry name" value="RNA_pol_sigma_54_DNA-bd"/>
</dbReference>
<keyword evidence="4" id="KW-0548">Nucleotidyltransferase</keyword>
<keyword evidence="5" id="KW-0805">Transcription regulation</keyword>
<dbReference type="InterPro" id="IPR000394">
    <property type="entry name" value="RNA_pol_sigma_54"/>
</dbReference>
<dbReference type="Proteomes" id="UP000003379">
    <property type="component" value="Unassembled WGS sequence"/>
</dbReference>
<dbReference type="PANTHER" id="PTHR32248">
    <property type="entry name" value="RNA POLYMERASE SIGMA-54 FACTOR"/>
    <property type="match status" value="1"/>
</dbReference>
<dbReference type="AlphaFoldDB" id="G9XDJ5"/>
<dbReference type="RefSeq" id="WP_009529734.1">
    <property type="nucleotide sequence ID" value="NZ_JH414617.1"/>
</dbReference>
<keyword evidence="6" id="KW-0731">Sigma factor</keyword>
<evidence type="ECO:0000313" key="12">
    <source>
        <dbReference type="Proteomes" id="UP000003379"/>
    </source>
</evidence>
<reference evidence="11 12" key="1">
    <citation type="submission" date="2011-08" db="EMBL/GenBank/DDBJ databases">
        <title>The Genome Sequence of Eubacteriaceae bacterium CM5.</title>
        <authorList>
            <consortium name="The Broad Institute Genome Sequencing Platform"/>
            <person name="Earl A."/>
            <person name="Ward D."/>
            <person name="Feldgarden M."/>
            <person name="Gevers D."/>
            <person name="Sizova M."/>
            <person name="Hazen A."/>
            <person name="Epstein S."/>
            <person name="Young S.K."/>
            <person name="Zeng Q."/>
            <person name="Gargeya S."/>
            <person name="Fitzgerald M."/>
            <person name="Haas B."/>
            <person name="Abouelleil A."/>
            <person name="Alvarado L."/>
            <person name="Arachchi H.M."/>
            <person name="Berlin A."/>
            <person name="Brown A."/>
            <person name="Chapman S.B."/>
            <person name="Chen Z."/>
            <person name="Dunbar C."/>
            <person name="Freedman E."/>
            <person name="Gearin G."/>
            <person name="Gellesch M."/>
            <person name="Goldberg J."/>
            <person name="Griggs A."/>
            <person name="Gujja S."/>
            <person name="Heiman D."/>
            <person name="Howarth C."/>
            <person name="Larson L."/>
            <person name="Lui A."/>
            <person name="MacDonald P.J.P."/>
            <person name="Montmayeur A."/>
            <person name="Murphy C."/>
            <person name="Neiman D."/>
            <person name="Pearson M."/>
            <person name="Priest M."/>
            <person name="Roberts A."/>
            <person name="Saif S."/>
            <person name="Shea T."/>
            <person name="Shenoy N."/>
            <person name="Sisk P."/>
            <person name="Stolte C."/>
            <person name="Sykes S."/>
            <person name="Wortman J."/>
            <person name="Nusbaum C."/>
            <person name="Birren B."/>
        </authorList>
    </citation>
    <scope>NUCLEOTIDE SEQUENCE [LARGE SCALE GENOMIC DNA]</scope>
    <source>
        <strain evidence="11 12">CM5</strain>
    </source>
</reference>
<dbReference type="Pfam" id="PF04963">
    <property type="entry name" value="Sigma54_CBD"/>
    <property type="match status" value="1"/>
</dbReference>
<protein>
    <submittedName>
        <fullName evidence="11">RNA polymerase sigma-54 factor</fullName>
    </submittedName>
</protein>
<dbReference type="PATRIC" id="fig|796940.3.peg.1349"/>
<keyword evidence="7" id="KW-0238">DNA-binding</keyword>
<dbReference type="EMBL" id="AFZG01000033">
    <property type="protein sequence ID" value="EHL18983.1"/>
    <property type="molecule type" value="Genomic_DNA"/>
</dbReference>
<proteinExistence type="inferred from homology"/>
<dbReference type="GO" id="GO:0003677">
    <property type="term" value="F:DNA binding"/>
    <property type="evidence" value="ECO:0007669"/>
    <property type="project" value="UniProtKB-KW"/>
</dbReference>
<accession>G9XDJ5</accession>
<name>G9XDJ5_9FIRM</name>
<dbReference type="PROSITE" id="PS50044">
    <property type="entry name" value="SIGMA54_3"/>
    <property type="match status" value="1"/>
</dbReference>
<dbReference type="Gene3D" id="1.10.10.1330">
    <property type="entry name" value="RNA polymerase sigma-54 factor, core-binding domain"/>
    <property type="match status" value="1"/>
</dbReference>
<dbReference type="Gene3D" id="1.10.10.60">
    <property type="entry name" value="Homeodomain-like"/>
    <property type="match status" value="1"/>
</dbReference>
<evidence type="ECO:0000256" key="2">
    <source>
        <dbReference type="ARBA" id="ARBA00022478"/>
    </source>
</evidence>
<gene>
    <name evidence="11" type="ORF">HMPREF9628_01868</name>
</gene>
<evidence type="ECO:0000256" key="4">
    <source>
        <dbReference type="ARBA" id="ARBA00022695"/>
    </source>
</evidence>
<evidence type="ECO:0000259" key="9">
    <source>
        <dbReference type="Pfam" id="PF04552"/>
    </source>
</evidence>
<dbReference type="GO" id="GO:0000428">
    <property type="term" value="C:DNA-directed RNA polymerase complex"/>
    <property type="evidence" value="ECO:0007669"/>
    <property type="project" value="UniProtKB-KW"/>
</dbReference>